<dbReference type="Pfam" id="PF21839">
    <property type="entry name" value="DUF6898"/>
    <property type="match status" value="1"/>
</dbReference>
<sequence length="66" mass="7139">MAARQPGDVLFEITYQGNVARCSAIDVATNTEVSIVAPATYSRFTLQQNALRKLNRALEAKGQGGR</sequence>
<dbReference type="Proteomes" id="UP000219621">
    <property type="component" value="Unassembled WGS sequence"/>
</dbReference>
<name>A0A286GGV4_9PROT</name>
<keyword evidence="3" id="KW-1185">Reference proteome</keyword>
<dbReference type="EMBL" id="OCNJ01000003">
    <property type="protein sequence ID" value="SOD94234.1"/>
    <property type="molecule type" value="Genomic_DNA"/>
</dbReference>
<gene>
    <name evidence="2" type="ORF">SAMN05421508_103422</name>
</gene>
<dbReference type="RefSeq" id="WP_097278876.1">
    <property type="nucleotide sequence ID" value="NZ_OCNJ01000003.1"/>
</dbReference>
<protein>
    <recommendedName>
        <fullName evidence="1">DUF6898 domain-containing protein</fullName>
    </recommendedName>
</protein>
<proteinExistence type="predicted"/>
<reference evidence="2 3" key="1">
    <citation type="submission" date="2017-09" db="EMBL/GenBank/DDBJ databases">
        <authorList>
            <person name="Ehlers B."/>
            <person name="Leendertz F.H."/>
        </authorList>
    </citation>
    <scope>NUCLEOTIDE SEQUENCE [LARGE SCALE GENOMIC DNA]</scope>
    <source>
        <strain evidence="2 3">USBA 140</strain>
    </source>
</reference>
<organism evidence="2 3">
    <name type="scientific">Caenispirillum bisanense</name>
    <dbReference type="NCBI Taxonomy" id="414052"/>
    <lineage>
        <taxon>Bacteria</taxon>
        <taxon>Pseudomonadati</taxon>
        <taxon>Pseudomonadota</taxon>
        <taxon>Alphaproteobacteria</taxon>
        <taxon>Rhodospirillales</taxon>
        <taxon>Novispirillaceae</taxon>
        <taxon>Caenispirillum</taxon>
    </lineage>
</organism>
<evidence type="ECO:0000259" key="1">
    <source>
        <dbReference type="Pfam" id="PF21839"/>
    </source>
</evidence>
<evidence type="ECO:0000313" key="3">
    <source>
        <dbReference type="Proteomes" id="UP000219621"/>
    </source>
</evidence>
<feature type="domain" description="DUF6898" evidence="1">
    <location>
        <begin position="7"/>
        <end position="60"/>
    </location>
</feature>
<accession>A0A286GGV4</accession>
<dbReference type="OrthoDB" id="7362394at2"/>
<dbReference type="AlphaFoldDB" id="A0A286GGV4"/>
<dbReference type="InterPro" id="IPR054193">
    <property type="entry name" value="DUF6898"/>
</dbReference>
<evidence type="ECO:0000313" key="2">
    <source>
        <dbReference type="EMBL" id="SOD94234.1"/>
    </source>
</evidence>